<organism evidence="3 4">
    <name type="scientific">Arthrobacter halodurans</name>
    <dbReference type="NCBI Taxonomy" id="516699"/>
    <lineage>
        <taxon>Bacteria</taxon>
        <taxon>Bacillati</taxon>
        <taxon>Actinomycetota</taxon>
        <taxon>Actinomycetes</taxon>
        <taxon>Micrococcales</taxon>
        <taxon>Micrococcaceae</taxon>
        <taxon>Arthrobacter</taxon>
    </lineage>
</organism>
<evidence type="ECO:0000256" key="2">
    <source>
        <dbReference type="SAM" id="Phobius"/>
    </source>
</evidence>
<keyword evidence="2" id="KW-0812">Transmembrane</keyword>
<proteinExistence type="predicted"/>
<dbReference type="InterPro" id="IPR021202">
    <property type="entry name" value="Rv3654c-like"/>
</dbReference>
<evidence type="ECO:0000313" key="4">
    <source>
        <dbReference type="Proteomes" id="UP001575652"/>
    </source>
</evidence>
<dbReference type="EMBL" id="JBHDLJ010000006">
    <property type="protein sequence ID" value="MFB0834820.1"/>
    <property type="molecule type" value="Genomic_DNA"/>
</dbReference>
<sequence length="146" mass="14057">MGREAAARPRTEAGGAGALVLGIVAAALLGIGLVLALTAAASAAGRAATASDLAALAAADAARGLLTGEPCAVAAETARVNGGDLLDCRRSGPSGEIVDIRTSAPFGAGWTWLGSVGATAEGRSRAGPPPRPWTGPPTGPARGPSP</sequence>
<evidence type="ECO:0000256" key="1">
    <source>
        <dbReference type="SAM" id="MobiDB-lite"/>
    </source>
</evidence>
<reference evidence="3 4" key="1">
    <citation type="submission" date="2024-09" db="EMBL/GenBank/DDBJ databases">
        <authorList>
            <person name="Salinas-Garcia M.A."/>
            <person name="Prieme A."/>
        </authorList>
    </citation>
    <scope>NUCLEOTIDE SEQUENCE [LARGE SCALE GENOMIC DNA]</scope>
    <source>
        <strain evidence="3 4">DSM 21081</strain>
    </source>
</reference>
<dbReference type="NCBIfam" id="TIGR03816">
    <property type="entry name" value="tadE_like_DECH"/>
    <property type="match status" value="1"/>
</dbReference>
<accession>A0ABV4UQ44</accession>
<protein>
    <submittedName>
        <fullName evidence="3">Rv3654c family TadE-like protein</fullName>
    </submittedName>
</protein>
<feature type="compositionally biased region" description="Pro residues" evidence="1">
    <location>
        <begin position="127"/>
        <end position="146"/>
    </location>
</feature>
<keyword evidence="2" id="KW-0472">Membrane</keyword>
<dbReference type="RefSeq" id="WP_373971993.1">
    <property type="nucleotide sequence ID" value="NZ_JBHDLJ010000006.1"/>
</dbReference>
<comment type="caution">
    <text evidence="3">The sequence shown here is derived from an EMBL/GenBank/DDBJ whole genome shotgun (WGS) entry which is preliminary data.</text>
</comment>
<evidence type="ECO:0000313" key="3">
    <source>
        <dbReference type="EMBL" id="MFB0834820.1"/>
    </source>
</evidence>
<name>A0ABV4UQ44_9MICC</name>
<feature type="region of interest" description="Disordered" evidence="1">
    <location>
        <begin position="117"/>
        <end position="146"/>
    </location>
</feature>
<dbReference type="Proteomes" id="UP001575652">
    <property type="component" value="Unassembled WGS sequence"/>
</dbReference>
<keyword evidence="2" id="KW-1133">Transmembrane helix</keyword>
<feature type="transmembrane region" description="Helical" evidence="2">
    <location>
        <begin position="16"/>
        <end position="37"/>
    </location>
</feature>
<gene>
    <name evidence="3" type="ORF">ACETWP_09490</name>
</gene>
<keyword evidence="4" id="KW-1185">Reference proteome</keyword>